<dbReference type="Proteomes" id="UP000257109">
    <property type="component" value="Unassembled WGS sequence"/>
</dbReference>
<name>A0A371HVZ7_MUCPR</name>
<dbReference type="EMBL" id="QJKJ01001575">
    <property type="protein sequence ID" value="RDY06958.1"/>
    <property type="molecule type" value="Genomic_DNA"/>
</dbReference>
<keyword evidence="2" id="KW-1185">Reference proteome</keyword>
<accession>A0A371HVZ7</accession>
<gene>
    <name evidence="1" type="ORF">CR513_08986</name>
</gene>
<evidence type="ECO:0000313" key="2">
    <source>
        <dbReference type="Proteomes" id="UP000257109"/>
    </source>
</evidence>
<dbReference type="OrthoDB" id="1422241at2759"/>
<reference evidence="1" key="1">
    <citation type="submission" date="2018-05" db="EMBL/GenBank/DDBJ databases">
        <title>Draft genome of Mucuna pruriens seed.</title>
        <authorList>
            <person name="Nnadi N.E."/>
            <person name="Vos R."/>
            <person name="Hasami M.H."/>
            <person name="Devisetty U.K."/>
            <person name="Aguiy J.C."/>
        </authorList>
    </citation>
    <scope>NUCLEOTIDE SEQUENCE [LARGE SCALE GENOMIC DNA]</scope>
    <source>
        <strain evidence="1">JCA_2017</strain>
    </source>
</reference>
<protein>
    <recommendedName>
        <fullName evidence="3">Retrotransposon gag domain-containing protein</fullName>
    </recommendedName>
</protein>
<organism evidence="1 2">
    <name type="scientific">Mucuna pruriens</name>
    <name type="common">Velvet bean</name>
    <name type="synonym">Dolichos pruriens</name>
    <dbReference type="NCBI Taxonomy" id="157652"/>
    <lineage>
        <taxon>Eukaryota</taxon>
        <taxon>Viridiplantae</taxon>
        <taxon>Streptophyta</taxon>
        <taxon>Embryophyta</taxon>
        <taxon>Tracheophyta</taxon>
        <taxon>Spermatophyta</taxon>
        <taxon>Magnoliopsida</taxon>
        <taxon>eudicotyledons</taxon>
        <taxon>Gunneridae</taxon>
        <taxon>Pentapetalae</taxon>
        <taxon>rosids</taxon>
        <taxon>fabids</taxon>
        <taxon>Fabales</taxon>
        <taxon>Fabaceae</taxon>
        <taxon>Papilionoideae</taxon>
        <taxon>50 kb inversion clade</taxon>
        <taxon>NPAAA clade</taxon>
        <taxon>indigoferoid/millettioid clade</taxon>
        <taxon>Phaseoleae</taxon>
        <taxon>Mucuna</taxon>
    </lineage>
</organism>
<feature type="non-terminal residue" evidence="1">
    <location>
        <position position="1"/>
    </location>
</feature>
<evidence type="ECO:0000313" key="1">
    <source>
        <dbReference type="EMBL" id="RDY06958.1"/>
    </source>
</evidence>
<comment type="caution">
    <text evidence="1">The sequence shown here is derived from an EMBL/GenBank/DDBJ whole genome shotgun (WGS) entry which is preliminary data.</text>
</comment>
<evidence type="ECO:0008006" key="3">
    <source>
        <dbReference type="Google" id="ProtNLM"/>
    </source>
</evidence>
<proteinExistence type="predicted"/>
<dbReference type="AlphaFoldDB" id="A0A371HVZ7"/>
<sequence length="156" mass="18141">MAYHKVEPTPIRNQIRLGSRRPTLQKARSKHIIYINQARIPCQFRSSDCVSHQLAWDECSTIVVDNPLFEPEPMENNNKTLKELAMPDSELIHLLPKFHDLTGKDPNKHLKEFCVVFSTMRPQGIPEDYIKMKAFPFSLDGVAKEWLYLQLVMFTT</sequence>